<name>A0A1G2P5W2_9BACT</name>
<dbReference type="PROSITE" id="PS00501">
    <property type="entry name" value="SPASE_I_1"/>
    <property type="match status" value="1"/>
</dbReference>
<dbReference type="InterPro" id="IPR000223">
    <property type="entry name" value="Pept_S26A_signal_pept_1"/>
</dbReference>
<comment type="similarity">
    <text evidence="2 8">Belongs to the peptidase S26 family.</text>
</comment>
<comment type="caution">
    <text evidence="10">The sequence shown here is derived from an EMBL/GenBank/DDBJ whole genome shotgun (WGS) entry which is preliminary data.</text>
</comment>
<feature type="active site" evidence="6">
    <location>
        <position position="44"/>
    </location>
</feature>
<dbReference type="GO" id="GO:0004252">
    <property type="term" value="F:serine-type endopeptidase activity"/>
    <property type="evidence" value="ECO:0007669"/>
    <property type="project" value="InterPro"/>
</dbReference>
<evidence type="ECO:0000256" key="2">
    <source>
        <dbReference type="ARBA" id="ARBA00009370"/>
    </source>
</evidence>
<evidence type="ECO:0000256" key="3">
    <source>
        <dbReference type="ARBA" id="ARBA00013208"/>
    </source>
</evidence>
<dbReference type="EMBL" id="MHSL01000035">
    <property type="protein sequence ID" value="OHA42961.1"/>
    <property type="molecule type" value="Genomic_DNA"/>
</dbReference>
<dbReference type="AlphaFoldDB" id="A0A1G2P5W2"/>
<evidence type="ECO:0000256" key="7">
    <source>
        <dbReference type="RuleBase" id="RU003993"/>
    </source>
</evidence>
<sequence length="183" mass="20925">MENNILPEKENFWRETVKFTVIALVIVLPFRYLIAQPFIVSGNSMVPTFANGEYLIVDELTYRFVHSPERGDVVIFKYPYDRSKYFIKRIIGLPGETIALRSDQVSVKTASSTTILQEPYISVATNDELTVTLKNNQYFVMGDNRSESSDSRIWGPLDKKFIAGRAFVRLLPFSKISLFPGEI</sequence>
<dbReference type="InterPro" id="IPR019533">
    <property type="entry name" value="Peptidase_S26"/>
</dbReference>
<dbReference type="InterPro" id="IPR019756">
    <property type="entry name" value="Pept_S26A_signal_pept_1_Ser-AS"/>
</dbReference>
<evidence type="ECO:0000256" key="8">
    <source>
        <dbReference type="RuleBase" id="RU362042"/>
    </source>
</evidence>
<dbReference type="STRING" id="1802333.A3G03_01935"/>
<dbReference type="Proteomes" id="UP000176355">
    <property type="component" value="Unassembled WGS sequence"/>
</dbReference>
<keyword evidence="7" id="KW-1133">Transmembrane helix</keyword>
<evidence type="ECO:0000259" key="9">
    <source>
        <dbReference type="Pfam" id="PF10502"/>
    </source>
</evidence>
<comment type="catalytic activity">
    <reaction evidence="1 7">
        <text>Cleavage of hydrophobic, N-terminal signal or leader sequences from secreted and periplasmic proteins.</text>
        <dbReference type="EC" id="3.4.21.89"/>
    </reaction>
</comment>
<feature type="domain" description="Peptidase S26" evidence="9">
    <location>
        <begin position="13"/>
        <end position="170"/>
    </location>
</feature>
<dbReference type="PROSITE" id="PS00760">
    <property type="entry name" value="SPASE_I_2"/>
    <property type="match status" value="1"/>
</dbReference>
<accession>A0A1G2P5W2</accession>
<dbReference type="SUPFAM" id="SSF51306">
    <property type="entry name" value="LexA/Signal peptidase"/>
    <property type="match status" value="1"/>
</dbReference>
<evidence type="ECO:0000256" key="6">
    <source>
        <dbReference type="PIRSR" id="PIRSR600223-1"/>
    </source>
</evidence>
<dbReference type="PRINTS" id="PR00727">
    <property type="entry name" value="LEADERPTASE"/>
</dbReference>
<gene>
    <name evidence="10" type="ORF">A3G03_01935</name>
</gene>
<comment type="subcellular location">
    <subcellularLocation>
        <location evidence="8">Membrane</location>
        <topology evidence="8">Single-pass type II membrane protein</topology>
    </subcellularLocation>
</comment>
<dbReference type="NCBIfam" id="TIGR02227">
    <property type="entry name" value="sigpep_I_bact"/>
    <property type="match status" value="1"/>
</dbReference>
<dbReference type="InterPro" id="IPR019758">
    <property type="entry name" value="Pept_S26A_signal_pept_1_CS"/>
</dbReference>
<evidence type="ECO:0000256" key="1">
    <source>
        <dbReference type="ARBA" id="ARBA00000677"/>
    </source>
</evidence>
<dbReference type="PANTHER" id="PTHR43390">
    <property type="entry name" value="SIGNAL PEPTIDASE I"/>
    <property type="match status" value="1"/>
</dbReference>
<dbReference type="CDD" id="cd06530">
    <property type="entry name" value="S26_SPase_I"/>
    <property type="match status" value="1"/>
</dbReference>
<proteinExistence type="inferred from homology"/>
<reference evidence="10 11" key="1">
    <citation type="journal article" date="2016" name="Nat. Commun.">
        <title>Thousands of microbial genomes shed light on interconnected biogeochemical processes in an aquifer system.</title>
        <authorList>
            <person name="Anantharaman K."/>
            <person name="Brown C.T."/>
            <person name="Hug L.A."/>
            <person name="Sharon I."/>
            <person name="Castelle C.J."/>
            <person name="Probst A.J."/>
            <person name="Thomas B.C."/>
            <person name="Singh A."/>
            <person name="Wilkins M.J."/>
            <person name="Karaoz U."/>
            <person name="Brodie E.L."/>
            <person name="Williams K.H."/>
            <person name="Hubbard S.S."/>
            <person name="Banfield J.F."/>
        </authorList>
    </citation>
    <scope>NUCLEOTIDE SEQUENCE [LARGE SCALE GENOMIC DNA]</scope>
</reference>
<dbReference type="Gene3D" id="2.10.109.10">
    <property type="entry name" value="Umud Fragment, subunit A"/>
    <property type="match status" value="1"/>
</dbReference>
<keyword evidence="7" id="KW-0812">Transmembrane</keyword>
<keyword evidence="7" id="KW-0472">Membrane</keyword>
<feature type="active site" evidence="6">
    <location>
        <position position="88"/>
    </location>
</feature>
<dbReference type="Pfam" id="PF10502">
    <property type="entry name" value="Peptidase_S26"/>
    <property type="match status" value="1"/>
</dbReference>
<organism evidence="10 11">
    <name type="scientific">Candidatus Taylorbacteria bacterium RIFCSPLOWO2_12_FULL_44_15c</name>
    <dbReference type="NCBI Taxonomy" id="1802333"/>
    <lineage>
        <taxon>Bacteria</taxon>
        <taxon>Candidatus Tayloriibacteriota</taxon>
    </lineage>
</organism>
<protein>
    <recommendedName>
        <fullName evidence="3 7">Signal peptidase I</fullName>
        <ecNumber evidence="3 7">3.4.21.89</ecNumber>
    </recommendedName>
</protein>
<dbReference type="InterPro" id="IPR036286">
    <property type="entry name" value="LexA/Signal_pep-like_sf"/>
</dbReference>
<dbReference type="GO" id="GO:0006465">
    <property type="term" value="P:signal peptide processing"/>
    <property type="evidence" value="ECO:0007669"/>
    <property type="project" value="InterPro"/>
</dbReference>
<keyword evidence="5 7" id="KW-0378">Hydrolase</keyword>
<dbReference type="GO" id="GO:0016020">
    <property type="term" value="C:membrane"/>
    <property type="evidence" value="ECO:0007669"/>
    <property type="project" value="UniProtKB-SubCell"/>
</dbReference>
<dbReference type="EC" id="3.4.21.89" evidence="3 7"/>
<evidence type="ECO:0000313" key="11">
    <source>
        <dbReference type="Proteomes" id="UP000176355"/>
    </source>
</evidence>
<evidence type="ECO:0000313" key="10">
    <source>
        <dbReference type="EMBL" id="OHA42961.1"/>
    </source>
</evidence>
<evidence type="ECO:0000256" key="4">
    <source>
        <dbReference type="ARBA" id="ARBA00022670"/>
    </source>
</evidence>
<dbReference type="InterPro" id="IPR019757">
    <property type="entry name" value="Pept_S26A_signal_pept_1_Lys-AS"/>
</dbReference>
<dbReference type="GO" id="GO:0009003">
    <property type="term" value="F:signal peptidase activity"/>
    <property type="evidence" value="ECO:0007669"/>
    <property type="project" value="UniProtKB-EC"/>
</dbReference>
<feature type="transmembrane region" description="Helical" evidence="7">
    <location>
        <begin position="16"/>
        <end position="34"/>
    </location>
</feature>
<evidence type="ECO:0000256" key="5">
    <source>
        <dbReference type="ARBA" id="ARBA00022801"/>
    </source>
</evidence>
<keyword evidence="4 7" id="KW-0645">Protease</keyword>
<dbReference type="PROSITE" id="PS00761">
    <property type="entry name" value="SPASE_I_3"/>
    <property type="match status" value="1"/>
</dbReference>
<dbReference type="PANTHER" id="PTHR43390:SF1">
    <property type="entry name" value="CHLOROPLAST PROCESSING PEPTIDASE"/>
    <property type="match status" value="1"/>
</dbReference>